<reference evidence="5 6" key="1">
    <citation type="journal article" date="2014" name="Arch. Microbiol.">
        <title>Arthrobacter enclensis sp. nov., isolated from sediment sample.</title>
        <authorList>
            <person name="Dastager S.G."/>
            <person name="Liu Q."/>
            <person name="Tang S.K."/>
            <person name="Krishnamurthi S."/>
            <person name="Lee J.C."/>
            <person name="Li W.J."/>
        </authorList>
    </citation>
    <scope>NUCLEOTIDE SEQUENCE [LARGE SCALE GENOMIC DNA]</scope>
    <source>
        <strain evidence="5 6">NIO-1008</strain>
    </source>
</reference>
<organism evidence="5 6">
    <name type="scientific">Pseudarthrobacter enclensis</name>
    <dbReference type="NCBI Taxonomy" id="993070"/>
    <lineage>
        <taxon>Bacteria</taxon>
        <taxon>Bacillati</taxon>
        <taxon>Actinomycetota</taxon>
        <taxon>Actinomycetes</taxon>
        <taxon>Micrococcales</taxon>
        <taxon>Micrococcaceae</taxon>
        <taxon>Pseudarthrobacter</taxon>
    </lineage>
</organism>
<keyword evidence="6" id="KW-1185">Reference proteome</keyword>
<dbReference type="InterPro" id="IPR000182">
    <property type="entry name" value="GNAT_dom"/>
</dbReference>
<dbReference type="Proteomes" id="UP000053199">
    <property type="component" value="Unassembled WGS sequence"/>
</dbReference>
<evidence type="ECO:0000313" key="5">
    <source>
        <dbReference type="EMBL" id="KSU78033.1"/>
    </source>
</evidence>
<dbReference type="RefSeq" id="WP_058267623.1">
    <property type="nucleotide sequence ID" value="NZ_FMAZ01000002.1"/>
</dbReference>
<dbReference type="InterPro" id="IPR056935">
    <property type="entry name" value="Rv0428c-like_C"/>
</dbReference>
<keyword evidence="2" id="KW-0012">Acyltransferase</keyword>
<dbReference type="Pfam" id="PF24553">
    <property type="entry name" value="Rv0428c_C"/>
    <property type="match status" value="1"/>
</dbReference>
<dbReference type="SUPFAM" id="SSF55729">
    <property type="entry name" value="Acyl-CoA N-acyltransferases (Nat)"/>
    <property type="match status" value="1"/>
</dbReference>
<dbReference type="InterPro" id="IPR050680">
    <property type="entry name" value="YpeA/RimI_acetyltransf"/>
</dbReference>
<evidence type="ECO:0000313" key="6">
    <source>
        <dbReference type="Proteomes" id="UP000053199"/>
    </source>
</evidence>
<feature type="region of interest" description="Disordered" evidence="3">
    <location>
        <begin position="24"/>
        <end position="47"/>
    </location>
</feature>
<dbReference type="InterPro" id="IPR016181">
    <property type="entry name" value="Acyl_CoA_acyltransferase"/>
</dbReference>
<evidence type="ECO:0000256" key="2">
    <source>
        <dbReference type="ARBA" id="ARBA00023315"/>
    </source>
</evidence>
<dbReference type="Gene3D" id="3.40.630.30">
    <property type="match status" value="1"/>
</dbReference>
<dbReference type="OrthoDB" id="9775595at2"/>
<evidence type="ECO:0000256" key="1">
    <source>
        <dbReference type="ARBA" id="ARBA00022679"/>
    </source>
</evidence>
<accession>A0A0V8ITD9</accession>
<feature type="domain" description="N-acetyltransferase" evidence="4">
    <location>
        <begin position="111"/>
        <end position="254"/>
    </location>
</feature>
<proteinExistence type="predicted"/>
<dbReference type="PROSITE" id="PS51186">
    <property type="entry name" value="GNAT"/>
    <property type="match status" value="1"/>
</dbReference>
<protein>
    <submittedName>
        <fullName evidence="5">GCN5 family acetyltransferase</fullName>
    </submittedName>
</protein>
<evidence type="ECO:0000256" key="3">
    <source>
        <dbReference type="SAM" id="MobiDB-lite"/>
    </source>
</evidence>
<dbReference type="PANTHER" id="PTHR43420:SF12">
    <property type="entry name" value="N-ACETYLTRANSFERASE DOMAIN-CONTAINING PROTEIN"/>
    <property type="match status" value="1"/>
</dbReference>
<gene>
    <name evidence="5" type="ORF">AS031_07150</name>
</gene>
<comment type="caution">
    <text evidence="5">The sequence shown here is derived from an EMBL/GenBank/DDBJ whole genome shotgun (WGS) entry which is preliminary data.</text>
</comment>
<dbReference type="STRING" id="993070.AS031_07150"/>
<dbReference type="PANTHER" id="PTHR43420">
    <property type="entry name" value="ACETYLTRANSFERASE"/>
    <property type="match status" value="1"/>
</dbReference>
<dbReference type="GO" id="GO:0016747">
    <property type="term" value="F:acyltransferase activity, transferring groups other than amino-acyl groups"/>
    <property type="evidence" value="ECO:0007669"/>
    <property type="project" value="InterPro"/>
</dbReference>
<keyword evidence="1 5" id="KW-0808">Transferase</keyword>
<name>A0A0V8ITD9_9MICC</name>
<sequence length="254" mass="27282">MDAAWPAPDRHDAGGWTLRAAAGVTQRANSISPRTAPGGGEAGSDDLPGLLRDARAWYRSRRLPVIFQVFDTPAASALHQLLDAEGFTRQSETLVMTRNARHVRPQSGGTPEVELATEPSGEWLRVWWEVDGRGGEDSLANAETILKGCPSVYALVRDRDGRASAVGRLALPDGSGQGGLYCMATLPDARRQGLAAAILQALLHAGKEHGVHGFWLLVTAANSGAQALYANSGFRESGRYVYRQERPRRALTGC</sequence>
<dbReference type="EMBL" id="LNQM01000002">
    <property type="protein sequence ID" value="KSU78033.1"/>
    <property type="molecule type" value="Genomic_DNA"/>
</dbReference>
<dbReference type="AlphaFoldDB" id="A0A0V8ITD9"/>
<evidence type="ECO:0000259" key="4">
    <source>
        <dbReference type="PROSITE" id="PS51186"/>
    </source>
</evidence>